<accession>A0AAV5VMG7</accession>
<feature type="non-terminal residue" evidence="1">
    <location>
        <position position="86"/>
    </location>
</feature>
<evidence type="ECO:0008006" key="3">
    <source>
        <dbReference type="Google" id="ProtNLM"/>
    </source>
</evidence>
<evidence type="ECO:0000313" key="2">
    <source>
        <dbReference type="Proteomes" id="UP001432322"/>
    </source>
</evidence>
<dbReference type="EMBL" id="BTSY01000003">
    <property type="protein sequence ID" value="GMT19907.1"/>
    <property type="molecule type" value="Genomic_DNA"/>
</dbReference>
<dbReference type="Proteomes" id="UP001432322">
    <property type="component" value="Unassembled WGS sequence"/>
</dbReference>
<keyword evidence="2" id="KW-1185">Reference proteome</keyword>
<organism evidence="1 2">
    <name type="scientific">Pristionchus fissidentatus</name>
    <dbReference type="NCBI Taxonomy" id="1538716"/>
    <lineage>
        <taxon>Eukaryota</taxon>
        <taxon>Metazoa</taxon>
        <taxon>Ecdysozoa</taxon>
        <taxon>Nematoda</taxon>
        <taxon>Chromadorea</taxon>
        <taxon>Rhabditida</taxon>
        <taxon>Rhabditina</taxon>
        <taxon>Diplogasteromorpha</taxon>
        <taxon>Diplogasteroidea</taxon>
        <taxon>Neodiplogasteridae</taxon>
        <taxon>Pristionchus</taxon>
    </lineage>
</organism>
<protein>
    <recommendedName>
        <fullName evidence="3">G protein-coupled receptor</fullName>
    </recommendedName>
</protein>
<dbReference type="AlphaFoldDB" id="A0AAV5VMG7"/>
<sequence>ISIKTQMRNLKKQPNLAQPSCGVSAAFGRFHVSRMVERILMPITSFEGNFSLRFRCHRMRQIDTITMKMIRASPPTTQPIVVFIKV</sequence>
<reference evidence="1" key="1">
    <citation type="submission" date="2023-10" db="EMBL/GenBank/DDBJ databases">
        <title>Genome assembly of Pristionchus species.</title>
        <authorList>
            <person name="Yoshida K."/>
            <person name="Sommer R.J."/>
        </authorList>
    </citation>
    <scope>NUCLEOTIDE SEQUENCE</scope>
    <source>
        <strain evidence="1">RS5133</strain>
    </source>
</reference>
<feature type="non-terminal residue" evidence="1">
    <location>
        <position position="1"/>
    </location>
</feature>
<gene>
    <name evidence="1" type="ORF">PFISCL1PPCAC_11204</name>
</gene>
<name>A0AAV5VMG7_9BILA</name>
<evidence type="ECO:0000313" key="1">
    <source>
        <dbReference type="EMBL" id="GMT19907.1"/>
    </source>
</evidence>
<comment type="caution">
    <text evidence="1">The sequence shown here is derived from an EMBL/GenBank/DDBJ whole genome shotgun (WGS) entry which is preliminary data.</text>
</comment>
<proteinExistence type="predicted"/>